<name>A0A0Q0FFZ3_PSESX</name>
<dbReference type="Proteomes" id="UP000050384">
    <property type="component" value="Unassembled WGS sequence"/>
</dbReference>
<dbReference type="EMBL" id="LJRI01001388">
    <property type="protein sequence ID" value="KPY63234.1"/>
    <property type="molecule type" value="Genomic_DNA"/>
</dbReference>
<organism evidence="1 2">
    <name type="scientific">Pseudomonas syringae pv. spinaceae</name>
    <dbReference type="NCBI Taxonomy" id="264459"/>
    <lineage>
        <taxon>Bacteria</taxon>
        <taxon>Pseudomonadati</taxon>
        <taxon>Pseudomonadota</taxon>
        <taxon>Gammaproteobacteria</taxon>
        <taxon>Pseudomonadales</taxon>
        <taxon>Pseudomonadaceae</taxon>
        <taxon>Pseudomonas</taxon>
        <taxon>Pseudomonas syringae</taxon>
    </lineage>
</organism>
<evidence type="ECO:0000313" key="1">
    <source>
        <dbReference type="EMBL" id="KPY63234.1"/>
    </source>
</evidence>
<sequence length="401" mass="42477">MLTDVLHSSIEPRLDFHRRRHVFCLALDGLAQAQRHARGGLGQVFAEHENGVVIFDVTQGRNRQRAVVEHLEDQAHTFQLTGLDATVKVFGPDQFTQCVVAFQAGARRADADNVTTAQQVCGLVQGFIQAQFDLTVDQQRLTWTVGAVDIAIAKTATVAQEVLVDRTVVAVFDAAQFTVTFARADVATAGAAVADARRKLHVPFAVVALGVSLVGKHTGRTDLGEVTGKLAFQRAVLDAAEVHVVVRAVNAQIGAARVVFIEAHAAIAGDAAVHLVRDERPQFLILVGTLGETITALVVAGHHGHVLQMAVTAFLTDRAVVGVVGHQPFDDTGTEGLGFIIFDGDPGVVGGWRHAGHDDTTTGVVLVGVLLDRALATGANAAKGGVPAEIRDVEAQRQTCL</sequence>
<evidence type="ECO:0000313" key="2">
    <source>
        <dbReference type="Proteomes" id="UP000050384"/>
    </source>
</evidence>
<dbReference type="AlphaFoldDB" id="A0A0Q0FFZ3"/>
<reference evidence="1 2" key="1">
    <citation type="submission" date="2015-09" db="EMBL/GenBank/DDBJ databases">
        <title>Genome announcement of multiple Pseudomonas syringae strains.</title>
        <authorList>
            <person name="Thakur S."/>
            <person name="Wang P.W."/>
            <person name="Gong Y."/>
            <person name="Weir B.S."/>
            <person name="Guttman D.S."/>
        </authorList>
    </citation>
    <scope>NUCLEOTIDE SEQUENCE [LARGE SCALE GENOMIC DNA]</scope>
    <source>
        <strain evidence="1 2">ICMP16929</strain>
    </source>
</reference>
<comment type="caution">
    <text evidence="1">The sequence shown here is derived from an EMBL/GenBank/DDBJ whole genome shotgun (WGS) entry which is preliminary data.</text>
</comment>
<gene>
    <name evidence="1" type="ORF">ALO94_05579</name>
</gene>
<protein>
    <submittedName>
        <fullName evidence="1">Uncharacterized protein</fullName>
    </submittedName>
</protein>
<proteinExistence type="predicted"/>
<accession>A0A0Q0FFZ3</accession>